<keyword evidence="3 8" id="KW-0813">Transport</keyword>
<feature type="transmembrane region" description="Helical" evidence="9">
    <location>
        <begin position="69"/>
        <end position="86"/>
    </location>
</feature>
<dbReference type="PANTHER" id="PTHR34295">
    <property type="entry name" value="BIOTIN TRANSPORTER BIOY"/>
    <property type="match status" value="1"/>
</dbReference>
<evidence type="ECO:0000256" key="3">
    <source>
        <dbReference type="ARBA" id="ARBA00022448"/>
    </source>
</evidence>
<dbReference type="Proteomes" id="UP001356095">
    <property type="component" value="Unassembled WGS sequence"/>
</dbReference>
<dbReference type="InterPro" id="IPR003784">
    <property type="entry name" value="BioY"/>
</dbReference>
<keyword evidence="11" id="KW-1185">Reference proteome</keyword>
<feature type="transmembrane region" description="Helical" evidence="9">
    <location>
        <begin position="92"/>
        <end position="115"/>
    </location>
</feature>
<evidence type="ECO:0000256" key="7">
    <source>
        <dbReference type="ARBA" id="ARBA00023136"/>
    </source>
</evidence>
<evidence type="ECO:0000256" key="9">
    <source>
        <dbReference type="SAM" id="Phobius"/>
    </source>
</evidence>
<evidence type="ECO:0000256" key="5">
    <source>
        <dbReference type="ARBA" id="ARBA00022692"/>
    </source>
</evidence>
<evidence type="ECO:0000313" key="10">
    <source>
        <dbReference type="EMBL" id="MEE2035863.1"/>
    </source>
</evidence>
<comment type="subcellular location">
    <subcellularLocation>
        <location evidence="1 8">Cell membrane</location>
        <topology evidence="1 8">Multi-pass membrane protein</topology>
    </subcellularLocation>
</comment>
<reference evidence="10 11" key="1">
    <citation type="submission" date="2023-08" db="EMBL/GenBank/DDBJ databases">
        <authorList>
            <person name="Girao M."/>
            <person name="Carvalho M.F."/>
        </authorList>
    </citation>
    <scope>NUCLEOTIDE SEQUENCE [LARGE SCALE GENOMIC DNA]</scope>
    <source>
        <strain evidence="10 11">CT-R113</strain>
    </source>
</reference>
<evidence type="ECO:0000256" key="1">
    <source>
        <dbReference type="ARBA" id="ARBA00004651"/>
    </source>
</evidence>
<evidence type="ECO:0000256" key="8">
    <source>
        <dbReference type="PIRNR" id="PIRNR016661"/>
    </source>
</evidence>
<dbReference type="Pfam" id="PF02632">
    <property type="entry name" value="BioY"/>
    <property type="match status" value="1"/>
</dbReference>
<organism evidence="10 11">
    <name type="scientific">Nocardiopsis codii</name>
    <dbReference type="NCBI Taxonomy" id="3065942"/>
    <lineage>
        <taxon>Bacteria</taxon>
        <taxon>Bacillati</taxon>
        <taxon>Actinomycetota</taxon>
        <taxon>Actinomycetes</taxon>
        <taxon>Streptosporangiales</taxon>
        <taxon>Nocardiopsidaceae</taxon>
        <taxon>Nocardiopsis</taxon>
    </lineage>
</organism>
<evidence type="ECO:0000256" key="4">
    <source>
        <dbReference type="ARBA" id="ARBA00022475"/>
    </source>
</evidence>
<dbReference type="Gene3D" id="1.10.1760.20">
    <property type="match status" value="1"/>
</dbReference>
<name>A0ABU7K0T6_9ACTN</name>
<feature type="transmembrane region" description="Helical" evidence="9">
    <location>
        <begin position="20"/>
        <end position="39"/>
    </location>
</feature>
<keyword evidence="4 8" id="KW-1003">Cell membrane</keyword>
<dbReference type="PANTHER" id="PTHR34295:SF4">
    <property type="entry name" value="BIOTIN TRANSPORTER BIOY-RELATED"/>
    <property type="match status" value="1"/>
</dbReference>
<keyword evidence="7 8" id="KW-0472">Membrane</keyword>
<feature type="transmembrane region" description="Helical" evidence="9">
    <location>
        <begin position="166"/>
        <end position="187"/>
    </location>
</feature>
<comment type="similarity">
    <text evidence="2 8">Belongs to the BioY family.</text>
</comment>
<comment type="caution">
    <text evidence="10">The sequence shown here is derived from an EMBL/GenBank/DDBJ whole genome shotgun (WGS) entry which is preliminary data.</text>
</comment>
<dbReference type="PIRSF" id="PIRSF016661">
    <property type="entry name" value="BioY"/>
    <property type="match status" value="1"/>
</dbReference>
<evidence type="ECO:0000313" key="11">
    <source>
        <dbReference type="Proteomes" id="UP001356095"/>
    </source>
</evidence>
<accession>A0ABU7K0T6</accession>
<evidence type="ECO:0000256" key="2">
    <source>
        <dbReference type="ARBA" id="ARBA00010692"/>
    </source>
</evidence>
<gene>
    <name evidence="10" type="ORF">Q8791_01325</name>
</gene>
<evidence type="ECO:0000256" key="6">
    <source>
        <dbReference type="ARBA" id="ARBA00022989"/>
    </source>
</evidence>
<keyword evidence="5 9" id="KW-0812">Transmembrane</keyword>
<sequence>MPAAGTKKHVRHRGLTARDLALIAVFAALIAALSVTVAIPFPGSPVPVTLQTLGIMLAPSLLGWKRGSLAVATFVVLGLAGLPLFAGGRGGLAALALPSSGFIVSWIPAALAIGLLTDLMLRNGRYVLWQGLLINAVGGIAVIYAIGLPWLAVAVQSWEIAAVSGATYLVGDAAKVVLTALIASMVFRAYPIPPAGRPVHDGGAVPSPDTDGGAA</sequence>
<proteinExistence type="inferred from homology"/>
<dbReference type="EMBL" id="JAUZMY010000001">
    <property type="protein sequence ID" value="MEE2035863.1"/>
    <property type="molecule type" value="Genomic_DNA"/>
</dbReference>
<keyword evidence="6 9" id="KW-1133">Transmembrane helix</keyword>
<dbReference type="RefSeq" id="WP_330089684.1">
    <property type="nucleotide sequence ID" value="NZ_JAUZMY010000001.1"/>
</dbReference>
<feature type="transmembrane region" description="Helical" evidence="9">
    <location>
        <begin position="127"/>
        <end position="146"/>
    </location>
</feature>
<protein>
    <recommendedName>
        <fullName evidence="8">Biotin transporter</fullName>
    </recommendedName>
</protein>